<sequence>MDQIIASLKKCFFPARHIYLFTNTQTRRERSCGSKPGQDSVLSGWMCTYTHMCICRDVRHRVCAEMLHEHFLRRSLCHMDQKTVEP</sequence>
<name>A0A3Q1H6S0_ANATE</name>
<dbReference type="Proteomes" id="UP000265040">
    <property type="component" value="Chromosome 3"/>
</dbReference>
<accession>A0A3Q1H6S0</accession>
<reference evidence="1" key="3">
    <citation type="submission" date="2025-09" db="UniProtKB">
        <authorList>
            <consortium name="Ensembl"/>
        </authorList>
    </citation>
    <scope>IDENTIFICATION</scope>
</reference>
<dbReference type="Ensembl" id="ENSATET00000003253.2">
    <property type="protein sequence ID" value="ENSATEP00000003224.2"/>
    <property type="gene ID" value="ENSATEG00000002285.2"/>
</dbReference>
<proteinExistence type="predicted"/>
<keyword evidence="2" id="KW-1185">Reference proteome</keyword>
<protein>
    <submittedName>
        <fullName evidence="1">Uncharacterized protein</fullName>
    </submittedName>
</protein>
<reference evidence="1" key="1">
    <citation type="submission" date="2021-04" db="EMBL/GenBank/DDBJ databases">
        <authorList>
            <consortium name="Wellcome Sanger Institute Data Sharing"/>
        </authorList>
    </citation>
    <scope>NUCLEOTIDE SEQUENCE [LARGE SCALE GENOMIC DNA]</scope>
</reference>
<dbReference type="InParanoid" id="A0A3Q1H6S0"/>
<dbReference type="AlphaFoldDB" id="A0A3Q1H6S0"/>
<evidence type="ECO:0000313" key="1">
    <source>
        <dbReference type="Ensembl" id="ENSATEP00000003224.2"/>
    </source>
</evidence>
<organism evidence="1 2">
    <name type="scientific">Anabas testudineus</name>
    <name type="common">Climbing perch</name>
    <name type="synonym">Anthias testudineus</name>
    <dbReference type="NCBI Taxonomy" id="64144"/>
    <lineage>
        <taxon>Eukaryota</taxon>
        <taxon>Metazoa</taxon>
        <taxon>Chordata</taxon>
        <taxon>Craniata</taxon>
        <taxon>Vertebrata</taxon>
        <taxon>Euteleostomi</taxon>
        <taxon>Actinopterygii</taxon>
        <taxon>Neopterygii</taxon>
        <taxon>Teleostei</taxon>
        <taxon>Neoteleostei</taxon>
        <taxon>Acanthomorphata</taxon>
        <taxon>Anabantaria</taxon>
        <taxon>Anabantiformes</taxon>
        <taxon>Anabantoidei</taxon>
        <taxon>Anabantidae</taxon>
        <taxon>Anabas</taxon>
    </lineage>
</organism>
<reference evidence="1" key="2">
    <citation type="submission" date="2025-08" db="UniProtKB">
        <authorList>
            <consortium name="Ensembl"/>
        </authorList>
    </citation>
    <scope>IDENTIFICATION</scope>
</reference>
<evidence type="ECO:0000313" key="2">
    <source>
        <dbReference type="Proteomes" id="UP000265040"/>
    </source>
</evidence>